<protein>
    <submittedName>
        <fullName evidence="1">Uncharacterized protein</fullName>
    </submittedName>
</protein>
<keyword evidence="2" id="KW-1185">Reference proteome</keyword>
<proteinExistence type="predicted"/>
<gene>
    <name evidence="1" type="ORF">O6H91_11G050800</name>
</gene>
<organism evidence="1 2">
    <name type="scientific">Diphasiastrum complanatum</name>
    <name type="common">Issler's clubmoss</name>
    <name type="synonym">Lycopodium complanatum</name>
    <dbReference type="NCBI Taxonomy" id="34168"/>
    <lineage>
        <taxon>Eukaryota</taxon>
        <taxon>Viridiplantae</taxon>
        <taxon>Streptophyta</taxon>
        <taxon>Embryophyta</taxon>
        <taxon>Tracheophyta</taxon>
        <taxon>Lycopodiopsida</taxon>
        <taxon>Lycopodiales</taxon>
        <taxon>Lycopodiaceae</taxon>
        <taxon>Lycopodioideae</taxon>
        <taxon>Diphasiastrum</taxon>
    </lineage>
</organism>
<dbReference type="Proteomes" id="UP001162992">
    <property type="component" value="Chromosome 11"/>
</dbReference>
<accession>A0ACC2C9F9</accession>
<evidence type="ECO:0000313" key="2">
    <source>
        <dbReference type="Proteomes" id="UP001162992"/>
    </source>
</evidence>
<sequence length="354" mass="39764">MSTSAIQSPNVKRELDDEYLQNQAKEWLEAVVGARFEDQGLADALADGDILYHVSKLLKELLQESGEETAFPKLLSWETDFEGKKIGKYLPYSNVDSFLKICKRLRLPDIDLFTPPDVVEKKDIRRVCLCIRALSKKARANQMRIPDFDNVAVTWEIIQHDKVNGIDHMELAGNKSSIINSPSTSWNKSREAFQRESGCIASREATTSSTSLDARSTLPPVMGRDMLIVKPDKDNLIMQFPHQEGNRQLSNKQATNAQPGRNSNATRHSNGEIRKARKISLWLPIFAGAVALVGVVLARRPRDTEIYEVQAGDTLSDISRRTGKTGWKKLAEMNPGIKDPNLIYPSERLKLHGQ</sequence>
<comment type="caution">
    <text evidence="1">The sequence shown here is derived from an EMBL/GenBank/DDBJ whole genome shotgun (WGS) entry which is preliminary data.</text>
</comment>
<dbReference type="EMBL" id="CM055102">
    <property type="protein sequence ID" value="KAJ7538494.1"/>
    <property type="molecule type" value="Genomic_DNA"/>
</dbReference>
<reference evidence="2" key="1">
    <citation type="journal article" date="2024" name="Proc. Natl. Acad. Sci. U.S.A.">
        <title>Extraordinary preservation of gene collinearity over three hundred million years revealed in homosporous lycophytes.</title>
        <authorList>
            <person name="Li C."/>
            <person name="Wickell D."/>
            <person name="Kuo L.Y."/>
            <person name="Chen X."/>
            <person name="Nie B."/>
            <person name="Liao X."/>
            <person name="Peng D."/>
            <person name="Ji J."/>
            <person name="Jenkins J."/>
            <person name="Williams M."/>
            <person name="Shu S."/>
            <person name="Plott C."/>
            <person name="Barry K."/>
            <person name="Rajasekar S."/>
            <person name="Grimwood J."/>
            <person name="Han X."/>
            <person name="Sun S."/>
            <person name="Hou Z."/>
            <person name="He W."/>
            <person name="Dai G."/>
            <person name="Sun C."/>
            <person name="Schmutz J."/>
            <person name="Leebens-Mack J.H."/>
            <person name="Li F.W."/>
            <person name="Wang L."/>
        </authorList>
    </citation>
    <scope>NUCLEOTIDE SEQUENCE [LARGE SCALE GENOMIC DNA]</scope>
    <source>
        <strain evidence="2">cv. PW_Plant_1</strain>
    </source>
</reference>
<name>A0ACC2C9F9_DIPCM</name>
<evidence type="ECO:0000313" key="1">
    <source>
        <dbReference type="EMBL" id="KAJ7538494.1"/>
    </source>
</evidence>